<dbReference type="InterPro" id="IPR045058">
    <property type="entry name" value="GIMA/IAN/Toc"/>
</dbReference>
<dbReference type="InterPro" id="IPR027417">
    <property type="entry name" value="P-loop_NTPase"/>
</dbReference>
<evidence type="ECO:0000256" key="1">
    <source>
        <dbReference type="ARBA" id="ARBA00008535"/>
    </source>
</evidence>
<dbReference type="Proteomes" id="UP000694621">
    <property type="component" value="Unplaced"/>
</dbReference>
<dbReference type="AlphaFoldDB" id="A0A8B9L0B1"/>
<feature type="domain" description="AIG1-type G" evidence="5">
    <location>
        <begin position="8"/>
        <end position="207"/>
    </location>
</feature>
<dbReference type="SUPFAM" id="SSF52540">
    <property type="entry name" value="P-loop containing nucleoside triphosphate hydrolases"/>
    <property type="match status" value="1"/>
</dbReference>
<evidence type="ECO:0000256" key="4">
    <source>
        <dbReference type="SAM" id="MobiDB-lite"/>
    </source>
</evidence>
<comment type="similarity">
    <text evidence="1">Belongs to the TRAFAC class TrmE-Era-EngA-EngB-Septin-like GTPase superfamily. AIG1/Toc34/Toc159-like paraseptin GTPase family. IAN subfamily.</text>
</comment>
<dbReference type="OrthoDB" id="8954335at2759"/>
<keyword evidence="3" id="KW-0342">GTP-binding</keyword>
<dbReference type="PROSITE" id="PS51720">
    <property type="entry name" value="G_AIG1"/>
    <property type="match status" value="1"/>
</dbReference>
<protein>
    <recommendedName>
        <fullName evidence="5">AIG1-type G domain-containing protein</fullName>
    </recommendedName>
</protein>
<evidence type="ECO:0000256" key="3">
    <source>
        <dbReference type="ARBA" id="ARBA00023134"/>
    </source>
</evidence>
<evidence type="ECO:0000313" key="6">
    <source>
        <dbReference type="Ensembl" id="ENSAMXP00005041898.1"/>
    </source>
</evidence>
<keyword evidence="2" id="KW-0547">Nucleotide-binding</keyword>
<dbReference type="InterPro" id="IPR006703">
    <property type="entry name" value="G_AIG1"/>
</dbReference>
<dbReference type="Ensembl" id="ENSAMXT00005045589.1">
    <property type="protein sequence ID" value="ENSAMXP00005041898.1"/>
    <property type="gene ID" value="ENSAMXG00005019572.1"/>
</dbReference>
<feature type="compositionally biased region" description="Acidic residues" evidence="4">
    <location>
        <begin position="260"/>
        <end position="280"/>
    </location>
</feature>
<dbReference type="FunFam" id="3.40.50.300:FF:000366">
    <property type="entry name" value="GTPase, IMAP family member 2"/>
    <property type="match status" value="1"/>
</dbReference>
<proteinExistence type="inferred from homology"/>
<evidence type="ECO:0000259" key="5">
    <source>
        <dbReference type="PROSITE" id="PS51720"/>
    </source>
</evidence>
<feature type="region of interest" description="Disordered" evidence="4">
    <location>
        <begin position="254"/>
        <end position="280"/>
    </location>
</feature>
<organism evidence="6 7">
    <name type="scientific">Astyanax mexicanus</name>
    <name type="common">Blind cave fish</name>
    <name type="synonym">Astyanax fasciatus mexicanus</name>
    <dbReference type="NCBI Taxonomy" id="7994"/>
    <lineage>
        <taxon>Eukaryota</taxon>
        <taxon>Metazoa</taxon>
        <taxon>Chordata</taxon>
        <taxon>Craniata</taxon>
        <taxon>Vertebrata</taxon>
        <taxon>Euteleostomi</taxon>
        <taxon>Actinopterygii</taxon>
        <taxon>Neopterygii</taxon>
        <taxon>Teleostei</taxon>
        <taxon>Ostariophysi</taxon>
        <taxon>Characiformes</taxon>
        <taxon>Characoidei</taxon>
        <taxon>Acestrorhamphidae</taxon>
        <taxon>Acestrorhamphinae</taxon>
        <taxon>Astyanax</taxon>
    </lineage>
</organism>
<dbReference type="CDD" id="cd01852">
    <property type="entry name" value="AIG1"/>
    <property type="match status" value="1"/>
</dbReference>
<dbReference type="Pfam" id="PF04548">
    <property type="entry name" value="AIG1"/>
    <property type="match status" value="1"/>
</dbReference>
<accession>A0A8B9L0B1</accession>
<dbReference type="Gene3D" id="3.40.50.300">
    <property type="entry name" value="P-loop containing nucleotide triphosphate hydrolases"/>
    <property type="match status" value="1"/>
</dbReference>
<reference evidence="6" key="1">
    <citation type="submission" date="2025-08" db="UniProtKB">
        <authorList>
            <consortium name="Ensembl"/>
        </authorList>
    </citation>
    <scope>IDENTIFICATION</scope>
</reference>
<evidence type="ECO:0000313" key="7">
    <source>
        <dbReference type="Proteomes" id="UP000694621"/>
    </source>
</evidence>
<sequence length="280" mass="32100">SVYFLFAGPSLRIVMIGKTGVGKSALGNTILGRNAFESRPTANSVTSTCRKEKIHDTREICVIDTPGILNTSRTTESIKKEIVKCIQVSAPGPHVFLLVLQIGRFTTEEQNAVRGLQEIFGDEASKYMIVVFTHGDRLPETSIEDYLKIVHFKVRKLIESCGGRYVVFNNNNMKDREQVRNLFVKIDEMVSVNGGSYFTHEMYKEAEQKIQERKIARELAEYEAYEFSFLPDLHQRIIIFQQLLLKELDLTKNEPYQTQEEPDQTQEELDQNQDDLDPTQ</sequence>
<dbReference type="PANTHER" id="PTHR10903">
    <property type="entry name" value="GTPASE, IMAP FAMILY MEMBER-RELATED"/>
    <property type="match status" value="1"/>
</dbReference>
<name>A0A8B9L0B1_ASTMX</name>
<evidence type="ECO:0000256" key="2">
    <source>
        <dbReference type="ARBA" id="ARBA00022741"/>
    </source>
</evidence>
<dbReference type="GO" id="GO:0005525">
    <property type="term" value="F:GTP binding"/>
    <property type="evidence" value="ECO:0007669"/>
    <property type="project" value="UniProtKB-KW"/>
</dbReference>
<dbReference type="PANTHER" id="PTHR10903:SF112">
    <property type="entry name" value="SI:CH211-113E8.5"/>
    <property type="match status" value="1"/>
</dbReference>